<evidence type="ECO:0000256" key="1">
    <source>
        <dbReference type="ARBA" id="ARBA00004651"/>
    </source>
</evidence>
<evidence type="ECO:0000256" key="6">
    <source>
        <dbReference type="SAM" id="Phobius"/>
    </source>
</evidence>
<comment type="caution">
    <text evidence="8">The sequence shown here is derived from an EMBL/GenBank/DDBJ whole genome shotgun (WGS) entry which is preliminary data.</text>
</comment>
<dbReference type="Pfam" id="PF11728">
    <property type="entry name" value="ArAE_1_C"/>
    <property type="match status" value="1"/>
</dbReference>
<accession>A0A494Z093</accession>
<dbReference type="GO" id="GO:0005886">
    <property type="term" value="C:plasma membrane"/>
    <property type="evidence" value="ECO:0007669"/>
    <property type="project" value="UniProtKB-SubCell"/>
</dbReference>
<sequence length="325" mass="37295">MKKFKIGYRTIKTAVGASIALFLAAYFDLHFFSSAAILTILCVQTTKKKSVHAVYTRVVASIIGMIFAFIALESFGYYPIVLGLMLLVFIPTIVSLRVSDGFVSSVVIMMHIYNEGNFTVDLLWNELSLMAIGFGTGLAVNMYMGDYQKQLDHYINQIEELYRSIFSEIVKYLRNGDTSWDGKEIIEAVNLLNKAKSLAFKDVENHLARKENQYYLYFDMREKQLEIIERVLPKITTLPVMVQQAELVADFMEELSINVHSGNTAKKFRDKLDIVKQEFAKMPLPENHEKFLAMASLYQFIEEMDEYLEIKQSFKGIKKKKAITN</sequence>
<dbReference type="InterPro" id="IPR052984">
    <property type="entry name" value="UPF0421"/>
</dbReference>
<dbReference type="PANTHER" id="PTHR40064:SF1">
    <property type="entry name" value="MEMBRANE PROTEIN"/>
    <property type="match status" value="1"/>
</dbReference>
<keyword evidence="9" id="KW-1185">Reference proteome</keyword>
<organism evidence="8 9">
    <name type="scientific">Ureibacillus endophyticus</name>
    <dbReference type="NCBI Taxonomy" id="1978490"/>
    <lineage>
        <taxon>Bacteria</taxon>
        <taxon>Bacillati</taxon>
        <taxon>Bacillota</taxon>
        <taxon>Bacilli</taxon>
        <taxon>Bacillales</taxon>
        <taxon>Caryophanaceae</taxon>
        <taxon>Ureibacillus</taxon>
    </lineage>
</organism>
<evidence type="ECO:0000259" key="7">
    <source>
        <dbReference type="Pfam" id="PF11728"/>
    </source>
</evidence>
<evidence type="ECO:0000313" key="9">
    <source>
        <dbReference type="Proteomes" id="UP000272238"/>
    </source>
</evidence>
<dbReference type="Pfam" id="PF06081">
    <property type="entry name" value="ArAE_1"/>
    <property type="match status" value="1"/>
</dbReference>
<keyword evidence="5 6" id="KW-0472">Membrane</keyword>
<feature type="transmembrane region" description="Helical" evidence="6">
    <location>
        <begin position="52"/>
        <end position="72"/>
    </location>
</feature>
<evidence type="ECO:0000256" key="3">
    <source>
        <dbReference type="ARBA" id="ARBA00022692"/>
    </source>
</evidence>
<proteinExistence type="predicted"/>
<keyword evidence="3 6" id="KW-0812">Transmembrane</keyword>
<gene>
    <name evidence="8" type="ORF">D8M03_10995</name>
</gene>
<evidence type="ECO:0000256" key="5">
    <source>
        <dbReference type="ARBA" id="ARBA00023136"/>
    </source>
</evidence>
<evidence type="ECO:0000256" key="2">
    <source>
        <dbReference type="ARBA" id="ARBA00022475"/>
    </source>
</evidence>
<feature type="transmembrane region" description="Helical" evidence="6">
    <location>
        <begin position="122"/>
        <end position="144"/>
    </location>
</feature>
<protein>
    <submittedName>
        <fullName evidence="8">Aromatic acid exporter family protein</fullName>
    </submittedName>
</protein>
<keyword evidence="4 6" id="KW-1133">Transmembrane helix</keyword>
<dbReference type="EMBL" id="RBZN01000026">
    <property type="protein sequence ID" value="RKQ15934.1"/>
    <property type="molecule type" value="Genomic_DNA"/>
</dbReference>
<name>A0A494Z093_9BACL</name>
<dbReference type="RefSeq" id="WP_121214828.1">
    <property type="nucleotide sequence ID" value="NZ_RBZN01000026.1"/>
</dbReference>
<comment type="subcellular location">
    <subcellularLocation>
        <location evidence="1">Cell membrane</location>
        <topology evidence="1">Multi-pass membrane protein</topology>
    </subcellularLocation>
</comment>
<evidence type="ECO:0000313" key="8">
    <source>
        <dbReference type="EMBL" id="RKQ15934.1"/>
    </source>
</evidence>
<reference evidence="8 9" key="1">
    <citation type="journal article" date="2016" name="Antonie Van Leeuwenhoek">
        <title>Lysinibacillus endophyticus sp. nov., an indole-3-acetic acid producing endophytic bacterium isolated from corn root (Zea mays cv. Xinken-5).</title>
        <authorList>
            <person name="Yu J."/>
            <person name="Guan X."/>
            <person name="Liu C."/>
            <person name="Xiang W."/>
            <person name="Yu Z."/>
            <person name="Liu X."/>
            <person name="Wang G."/>
        </authorList>
    </citation>
    <scope>NUCLEOTIDE SEQUENCE [LARGE SCALE GENOMIC DNA]</scope>
    <source>
        <strain evidence="8 9">DSM 100506</strain>
    </source>
</reference>
<feature type="domain" description="Putative aromatic acid exporter C-terminal" evidence="7">
    <location>
        <begin position="149"/>
        <end position="312"/>
    </location>
</feature>
<keyword evidence="2" id="KW-1003">Cell membrane</keyword>
<dbReference type="OrthoDB" id="357521at2"/>
<feature type="transmembrane region" description="Helical" evidence="6">
    <location>
        <begin position="84"/>
        <end position="110"/>
    </location>
</feature>
<evidence type="ECO:0000256" key="4">
    <source>
        <dbReference type="ARBA" id="ARBA00022989"/>
    </source>
</evidence>
<dbReference type="Proteomes" id="UP000272238">
    <property type="component" value="Unassembled WGS sequence"/>
</dbReference>
<dbReference type="InterPro" id="IPR021062">
    <property type="entry name" value="ArAE_1_C"/>
</dbReference>
<dbReference type="InterPro" id="IPR010343">
    <property type="entry name" value="ArAE_1"/>
</dbReference>
<dbReference type="InterPro" id="IPR038323">
    <property type="entry name" value="ArAE_1_C_sf"/>
</dbReference>
<dbReference type="PANTHER" id="PTHR40064">
    <property type="entry name" value="MEMBRANE PROTEIN-RELATED"/>
    <property type="match status" value="1"/>
</dbReference>
<dbReference type="Gene3D" id="1.20.120.940">
    <property type="entry name" value="Putative aromatic acid exporter, C-terminal domain"/>
    <property type="match status" value="1"/>
</dbReference>
<dbReference type="AlphaFoldDB" id="A0A494Z093"/>